<comment type="caution">
    <text evidence="1">The sequence shown here is derived from an EMBL/GenBank/DDBJ whole genome shotgun (WGS) entry which is preliminary data.</text>
</comment>
<proteinExistence type="predicted"/>
<gene>
    <name evidence="1" type="ORF">OGAPHI_005500</name>
</gene>
<protein>
    <submittedName>
        <fullName evidence="1">Uncharacterized protein</fullName>
    </submittedName>
</protein>
<keyword evidence="2" id="KW-1185">Reference proteome</keyword>
<dbReference type="GeneID" id="70237464"/>
<reference evidence="1" key="1">
    <citation type="journal article" date="2021" name="Open Biol.">
        <title>Shared evolutionary footprints suggest mitochondrial oxidative damage underlies multiple complex I losses in fungi.</title>
        <authorList>
            <person name="Schikora-Tamarit M.A."/>
            <person name="Marcet-Houben M."/>
            <person name="Nosek J."/>
            <person name="Gabaldon T."/>
        </authorList>
    </citation>
    <scope>NUCLEOTIDE SEQUENCE</scope>
    <source>
        <strain evidence="1">CBS6075</strain>
    </source>
</reference>
<organism evidence="1 2">
    <name type="scientific">Ogataea philodendri</name>
    <dbReference type="NCBI Taxonomy" id="1378263"/>
    <lineage>
        <taxon>Eukaryota</taxon>
        <taxon>Fungi</taxon>
        <taxon>Dikarya</taxon>
        <taxon>Ascomycota</taxon>
        <taxon>Saccharomycotina</taxon>
        <taxon>Pichiomycetes</taxon>
        <taxon>Pichiales</taxon>
        <taxon>Pichiaceae</taxon>
        <taxon>Ogataea</taxon>
    </lineage>
</organism>
<dbReference type="AlphaFoldDB" id="A0A9P8NZ55"/>
<name>A0A9P8NZ55_9ASCO</name>
<accession>A0A9P8NZ55</accession>
<evidence type="ECO:0000313" key="1">
    <source>
        <dbReference type="EMBL" id="KAH3662252.1"/>
    </source>
</evidence>
<dbReference type="EMBL" id="JAEUBE010000378">
    <property type="protein sequence ID" value="KAH3662252.1"/>
    <property type="molecule type" value="Genomic_DNA"/>
</dbReference>
<dbReference type="RefSeq" id="XP_046059341.1">
    <property type="nucleotide sequence ID" value="XM_046206692.1"/>
</dbReference>
<reference evidence="1" key="2">
    <citation type="submission" date="2021-01" db="EMBL/GenBank/DDBJ databases">
        <authorList>
            <person name="Schikora-Tamarit M.A."/>
        </authorList>
    </citation>
    <scope>NUCLEOTIDE SEQUENCE</scope>
    <source>
        <strain evidence="1">CBS6075</strain>
    </source>
</reference>
<dbReference type="Proteomes" id="UP000769157">
    <property type="component" value="Unassembled WGS sequence"/>
</dbReference>
<sequence>MVRPKWWILYAIQRTMSVPVMKYKLFQYTQDTNPSSLLRKYLLMTWFSCQLTGAVAKKNLRSSINLNDASTEFTVWSEGLFDLYDEGTSSKTTSFPVSAMSSECDLVL</sequence>
<evidence type="ECO:0000313" key="2">
    <source>
        <dbReference type="Proteomes" id="UP000769157"/>
    </source>
</evidence>